<feature type="domain" description="Nitroreductase" evidence="5">
    <location>
        <begin position="42"/>
        <end position="86"/>
    </location>
</feature>
<protein>
    <recommendedName>
        <fullName evidence="5">Nitroreductase domain-containing protein</fullName>
    </recommendedName>
</protein>
<evidence type="ECO:0000256" key="3">
    <source>
        <dbReference type="ARBA" id="ARBA00022643"/>
    </source>
</evidence>
<proteinExistence type="inferred from homology"/>
<organism evidence="6 7">
    <name type="scientific">Neorhizobium galegae bv. orientalis str. HAMBI 540</name>
    <dbReference type="NCBI Taxonomy" id="1028800"/>
    <lineage>
        <taxon>Bacteria</taxon>
        <taxon>Pseudomonadati</taxon>
        <taxon>Pseudomonadota</taxon>
        <taxon>Alphaproteobacteria</taxon>
        <taxon>Hyphomicrobiales</taxon>
        <taxon>Rhizobiaceae</taxon>
        <taxon>Rhizobium/Agrobacterium group</taxon>
        <taxon>Neorhizobium</taxon>
    </lineage>
</organism>
<keyword evidence="3" id="KW-0288">FMN</keyword>
<sequence length="96" mass="10145">MSISRFAFAAETASTPVDLLRQRYGSDQPASTAEWNTALEAILSHRSVRTYLPKPVPESVLHLIVAAAQSAPTSSGLQAWSVVAVEAPNGGKSLPN</sequence>
<dbReference type="InterPro" id="IPR000415">
    <property type="entry name" value="Nitroreductase-like"/>
</dbReference>
<dbReference type="Gene3D" id="3.40.109.10">
    <property type="entry name" value="NADH Oxidase"/>
    <property type="match status" value="1"/>
</dbReference>
<dbReference type="HOGENOM" id="CLU_2356835_0_0_5"/>
<dbReference type="PANTHER" id="PTHR43425:SF2">
    <property type="entry name" value="OXYGEN-INSENSITIVE NADPH NITROREDUCTASE"/>
    <property type="match status" value="1"/>
</dbReference>
<dbReference type="AlphaFoldDB" id="A0A068SWL7"/>
<dbReference type="GO" id="GO:0016491">
    <property type="term" value="F:oxidoreductase activity"/>
    <property type="evidence" value="ECO:0007669"/>
    <property type="project" value="UniProtKB-KW"/>
</dbReference>
<keyword evidence="6" id="KW-0614">Plasmid</keyword>
<keyword evidence="2" id="KW-0285">Flavoprotein</keyword>
<evidence type="ECO:0000313" key="7">
    <source>
        <dbReference type="Proteomes" id="UP000028181"/>
    </source>
</evidence>
<dbReference type="InterPro" id="IPR029479">
    <property type="entry name" value="Nitroreductase"/>
</dbReference>
<keyword evidence="4" id="KW-0560">Oxidoreductase</keyword>
<dbReference type="RefSeq" id="WP_244446740.1">
    <property type="nucleotide sequence ID" value="NZ_HG938354.1"/>
</dbReference>
<dbReference type="InterPro" id="IPR016446">
    <property type="entry name" value="Flavin_OxRdtase_Frp"/>
</dbReference>
<reference evidence="7" key="1">
    <citation type="journal article" date="2014" name="BMC Genomics">
        <title>Genome sequencing of two Neorhizobium galegae strains reveals a noeT gene responsible for the unusual acetylation of the nodulation factors.</title>
        <authorList>
            <person name="Osterman J."/>
            <person name="Marsh J."/>
            <person name="Laine P.K."/>
            <person name="Zeng Z."/>
            <person name="Alatalo E."/>
            <person name="Sullivan J.T."/>
            <person name="Young J.P."/>
            <person name="Thomas-Oates J."/>
            <person name="Paulin L."/>
            <person name="Lindstrom K."/>
        </authorList>
    </citation>
    <scope>NUCLEOTIDE SEQUENCE [LARGE SCALE GENOMIC DNA]</scope>
    <source>
        <strain evidence="7">HAMBI 540</strain>
    </source>
</reference>
<dbReference type="Proteomes" id="UP000028181">
    <property type="component" value="Plasmid pHAMBI540a"/>
</dbReference>
<name>A0A068SWL7_NEOGA</name>
<dbReference type="PANTHER" id="PTHR43425">
    <property type="entry name" value="OXYGEN-INSENSITIVE NADPH NITROREDUCTASE"/>
    <property type="match status" value="1"/>
</dbReference>
<evidence type="ECO:0000256" key="2">
    <source>
        <dbReference type="ARBA" id="ARBA00022630"/>
    </source>
</evidence>
<dbReference type="KEGG" id="ngg:RG540_PA00130"/>
<dbReference type="GeneID" id="72711979"/>
<dbReference type="eggNOG" id="COG0778">
    <property type="taxonomic scope" value="Bacteria"/>
</dbReference>
<gene>
    <name evidence="6" type="ORF">RG540_PA00130</name>
</gene>
<dbReference type="EMBL" id="HG938354">
    <property type="protein sequence ID" value="CDN50692.1"/>
    <property type="molecule type" value="Genomic_DNA"/>
</dbReference>
<accession>A0A068SWL7</accession>
<comment type="similarity">
    <text evidence="1">Belongs to the flavin oxidoreductase frp family.</text>
</comment>
<evidence type="ECO:0000259" key="5">
    <source>
        <dbReference type="Pfam" id="PF00881"/>
    </source>
</evidence>
<dbReference type="SUPFAM" id="SSF55469">
    <property type="entry name" value="FMN-dependent nitroreductase-like"/>
    <property type="match status" value="1"/>
</dbReference>
<evidence type="ECO:0000256" key="1">
    <source>
        <dbReference type="ARBA" id="ARBA00008366"/>
    </source>
</evidence>
<dbReference type="Pfam" id="PF00881">
    <property type="entry name" value="Nitroreductase"/>
    <property type="match status" value="1"/>
</dbReference>
<evidence type="ECO:0000313" key="6">
    <source>
        <dbReference type="EMBL" id="CDN50692.1"/>
    </source>
</evidence>
<geneLocation type="plasmid" evidence="7">
    <name>II</name>
</geneLocation>
<evidence type="ECO:0000256" key="4">
    <source>
        <dbReference type="ARBA" id="ARBA00023002"/>
    </source>
</evidence>
<dbReference type="PATRIC" id="fig|1028800.3.peg.4617"/>
<keyword evidence="7" id="KW-1185">Reference proteome</keyword>